<dbReference type="InterPro" id="IPR015422">
    <property type="entry name" value="PyrdxlP-dep_Trfase_small"/>
</dbReference>
<comment type="similarity">
    <text evidence="1">Belongs to the alliinase family.</text>
</comment>
<gene>
    <name evidence="4" type="ORF">Slati_3181800</name>
</gene>
<feature type="domain" description="Alliinase C-terminal" evidence="3">
    <location>
        <begin position="69"/>
        <end position="161"/>
    </location>
</feature>
<evidence type="ECO:0000259" key="3">
    <source>
        <dbReference type="Pfam" id="PF04864"/>
    </source>
</evidence>
<dbReference type="Gene3D" id="3.40.640.10">
    <property type="entry name" value="Type I PLP-dependent aspartate aminotransferase-like (Major domain)"/>
    <property type="match status" value="1"/>
</dbReference>
<dbReference type="PANTHER" id="PTHR43795">
    <property type="entry name" value="BIFUNCTIONAL ASPARTATE AMINOTRANSFERASE AND GLUTAMATE/ASPARTATE-PREPHENATE AMINOTRANSFERASE-RELATED"/>
    <property type="match status" value="1"/>
</dbReference>
<proteinExistence type="inferred from homology"/>
<dbReference type="InterPro" id="IPR015424">
    <property type="entry name" value="PyrdxlP-dep_Trfase"/>
</dbReference>
<dbReference type="Pfam" id="PF04864">
    <property type="entry name" value="Alliinase_C"/>
    <property type="match status" value="2"/>
</dbReference>
<dbReference type="InterPro" id="IPR006948">
    <property type="entry name" value="Alliinase_C"/>
</dbReference>
<dbReference type="EMBL" id="JACGWN010000011">
    <property type="protein sequence ID" value="KAL0421589.1"/>
    <property type="molecule type" value="Genomic_DNA"/>
</dbReference>
<keyword evidence="4" id="KW-0032">Aminotransferase</keyword>
<reference evidence="4" key="1">
    <citation type="submission" date="2020-06" db="EMBL/GenBank/DDBJ databases">
        <authorList>
            <person name="Li T."/>
            <person name="Hu X."/>
            <person name="Zhang T."/>
            <person name="Song X."/>
            <person name="Zhang H."/>
            <person name="Dai N."/>
            <person name="Sheng W."/>
            <person name="Hou X."/>
            <person name="Wei L."/>
        </authorList>
    </citation>
    <scope>NUCLEOTIDE SEQUENCE</scope>
    <source>
        <strain evidence="4">KEN1</strain>
        <tissue evidence="4">Leaf</tissue>
    </source>
</reference>
<protein>
    <submittedName>
        <fullName evidence="4">Tryptophan aminotransferase-related protein 1</fullName>
    </submittedName>
</protein>
<dbReference type="GO" id="GO:0008483">
    <property type="term" value="F:transaminase activity"/>
    <property type="evidence" value="ECO:0007669"/>
    <property type="project" value="UniProtKB-KW"/>
</dbReference>
<evidence type="ECO:0000256" key="2">
    <source>
        <dbReference type="ARBA" id="ARBA00022898"/>
    </source>
</evidence>
<feature type="domain" description="Alliinase C-terminal" evidence="3">
    <location>
        <begin position="1"/>
        <end position="39"/>
    </location>
</feature>
<name>A0AAW2UXS5_9LAMI</name>
<dbReference type="PANTHER" id="PTHR43795:SF15">
    <property type="entry name" value="TRYPTOPHAN AMINOTRANSFERASE-RELATED PROTEIN 1"/>
    <property type="match status" value="1"/>
</dbReference>
<dbReference type="InterPro" id="IPR015421">
    <property type="entry name" value="PyrdxlP-dep_Trfase_major"/>
</dbReference>
<keyword evidence="2" id="KW-0663">Pyridoxal phosphate</keyword>
<keyword evidence="4" id="KW-0808">Transferase</keyword>
<evidence type="ECO:0000256" key="1">
    <source>
        <dbReference type="ARBA" id="ARBA00006312"/>
    </source>
</evidence>
<dbReference type="GO" id="GO:0006520">
    <property type="term" value="P:amino acid metabolic process"/>
    <property type="evidence" value="ECO:0007669"/>
    <property type="project" value="TreeGrafter"/>
</dbReference>
<dbReference type="GO" id="GO:0016846">
    <property type="term" value="F:carbon-sulfur lyase activity"/>
    <property type="evidence" value="ECO:0007669"/>
    <property type="project" value="InterPro"/>
</dbReference>
<comment type="caution">
    <text evidence="4">The sequence shown here is derived from an EMBL/GenBank/DDBJ whole genome shotgun (WGS) entry which is preliminary data.</text>
</comment>
<evidence type="ECO:0000313" key="4">
    <source>
        <dbReference type="EMBL" id="KAL0421589.1"/>
    </source>
</evidence>
<sequence>MVTYPNNPDGVIREPVINRANGMLIHDLAYYWPQYTAIIPCRSRHYPVHCFQVHGTCWIKNRPTSHGRKVKKLREAVDNNELFYVPKFPIQFCNFTRDFTETYPAFAWLKCKEGMDCEKLLRGHKILTRSGRRFGSGAEYVRISMLSRDEEFDLFLQRLSAVHGN</sequence>
<accession>A0AAW2UXS5</accession>
<dbReference type="Gene3D" id="3.90.1150.10">
    <property type="entry name" value="Aspartate Aminotransferase, domain 1"/>
    <property type="match status" value="1"/>
</dbReference>
<organism evidence="4">
    <name type="scientific">Sesamum latifolium</name>
    <dbReference type="NCBI Taxonomy" id="2727402"/>
    <lineage>
        <taxon>Eukaryota</taxon>
        <taxon>Viridiplantae</taxon>
        <taxon>Streptophyta</taxon>
        <taxon>Embryophyta</taxon>
        <taxon>Tracheophyta</taxon>
        <taxon>Spermatophyta</taxon>
        <taxon>Magnoliopsida</taxon>
        <taxon>eudicotyledons</taxon>
        <taxon>Gunneridae</taxon>
        <taxon>Pentapetalae</taxon>
        <taxon>asterids</taxon>
        <taxon>lamiids</taxon>
        <taxon>Lamiales</taxon>
        <taxon>Pedaliaceae</taxon>
        <taxon>Sesamum</taxon>
    </lineage>
</organism>
<reference evidence="4" key="2">
    <citation type="journal article" date="2024" name="Plant">
        <title>Genomic evolution and insights into agronomic trait innovations of Sesamum species.</title>
        <authorList>
            <person name="Miao H."/>
            <person name="Wang L."/>
            <person name="Qu L."/>
            <person name="Liu H."/>
            <person name="Sun Y."/>
            <person name="Le M."/>
            <person name="Wang Q."/>
            <person name="Wei S."/>
            <person name="Zheng Y."/>
            <person name="Lin W."/>
            <person name="Duan Y."/>
            <person name="Cao H."/>
            <person name="Xiong S."/>
            <person name="Wang X."/>
            <person name="Wei L."/>
            <person name="Li C."/>
            <person name="Ma Q."/>
            <person name="Ju M."/>
            <person name="Zhao R."/>
            <person name="Li G."/>
            <person name="Mu C."/>
            <person name="Tian Q."/>
            <person name="Mei H."/>
            <person name="Zhang T."/>
            <person name="Gao T."/>
            <person name="Zhang H."/>
        </authorList>
    </citation>
    <scope>NUCLEOTIDE SEQUENCE</scope>
    <source>
        <strain evidence="4">KEN1</strain>
    </source>
</reference>
<dbReference type="InterPro" id="IPR050478">
    <property type="entry name" value="Ethylene_sulfur-biosynth"/>
</dbReference>
<dbReference type="AlphaFoldDB" id="A0AAW2UXS5"/>
<dbReference type="SUPFAM" id="SSF53383">
    <property type="entry name" value="PLP-dependent transferases"/>
    <property type="match status" value="1"/>
</dbReference>